<accession>A0A5E4QD67</accession>
<dbReference type="GO" id="GO:0008270">
    <property type="term" value="F:zinc ion binding"/>
    <property type="evidence" value="ECO:0007669"/>
    <property type="project" value="UniProtKB-KW"/>
</dbReference>
<reference evidence="6 7" key="1">
    <citation type="submission" date="2017-07" db="EMBL/GenBank/DDBJ databases">
        <authorList>
            <person name="Talla V."/>
            <person name="Backstrom N."/>
        </authorList>
    </citation>
    <scope>NUCLEOTIDE SEQUENCE [LARGE SCALE GENOMIC DNA]</scope>
</reference>
<dbReference type="Gene3D" id="3.40.630.30">
    <property type="match status" value="1"/>
</dbReference>
<keyword evidence="1" id="KW-0479">Metal-binding</keyword>
<keyword evidence="2" id="KW-0863">Zinc-finger</keyword>
<evidence type="ECO:0000256" key="1">
    <source>
        <dbReference type="ARBA" id="ARBA00022723"/>
    </source>
</evidence>
<evidence type="ECO:0000256" key="2">
    <source>
        <dbReference type="ARBA" id="ARBA00022771"/>
    </source>
</evidence>
<evidence type="ECO:0000313" key="6">
    <source>
        <dbReference type="EMBL" id="VVC94926.1"/>
    </source>
</evidence>
<dbReference type="SUPFAM" id="SSF57903">
    <property type="entry name" value="FYVE/PHD zinc finger"/>
    <property type="match status" value="1"/>
</dbReference>
<dbReference type="EMBL" id="FZQP02002159">
    <property type="protein sequence ID" value="VVC94926.1"/>
    <property type="molecule type" value="Genomic_DNA"/>
</dbReference>
<sequence>MSTTCKYCNQPEDKQDHPGLICETCICFVHLTCLKSQGTPGNFSGDVFFEFTCEHCSIHGQEIFKRNRVFWAQIIFLALYHMSKVHKQKKNWVGTIAGALSIYRETFFESGSSQLTEPGWWKLKHNFSPAVASHLIHEYPLLKPRAQARFNIANQSHFYRKAIELGYGHLLNKEMQTEAPTPTRAPSNKRKLEMTDYEIKPKHIYKDSQLEGTSLEEEAEEDAPELESLFAGREMALTPYVAQSDSSSVQSFRQSTIYDSDNSLKMEQISDEDKLKKSKKQDEKPYTRRETFFSSQPNSVDSPWLLPVTHKPDGLVPLTEYEEIQLLKNVEGLIAKVKDVEKRTYLSRFRAKLALRRLKRHKHLPNFDIDRSVKVLGGYTTEEKSTVLNVDRVLDRFQRSYLIDNLSGTIASTNYGTLLLSSVEAAPFRSSYSGVTLKPYIRRDAKTTPLWLRLMDENNPELEVPERATLDYSYIRPHHVAALNRLCATHFWPGIDLTESLQYPEFSCVVTYKKLVVGCALLVPHAAAGEAYISFVLTRPEWRRAGIATFMLYHLLQTCTGQDVTLHVSPTNPAIFLYQKFGFKVEELVQDFYEKYYDMEYKGCRHALFLRLLCFIFYIIKFKYSLESR</sequence>
<feature type="compositionally biased region" description="Basic and acidic residues" evidence="4">
    <location>
        <begin position="271"/>
        <end position="291"/>
    </location>
</feature>
<dbReference type="PROSITE" id="PS51186">
    <property type="entry name" value="GNAT"/>
    <property type="match status" value="1"/>
</dbReference>
<evidence type="ECO:0000313" key="7">
    <source>
        <dbReference type="Proteomes" id="UP000324832"/>
    </source>
</evidence>
<dbReference type="InterPro" id="IPR000182">
    <property type="entry name" value="GNAT_dom"/>
</dbReference>
<keyword evidence="7" id="KW-1185">Reference proteome</keyword>
<protein>
    <recommendedName>
        <fullName evidence="5">N-acetyltransferase domain-containing protein</fullName>
    </recommendedName>
</protein>
<name>A0A5E4QD67_9NEOP</name>
<gene>
    <name evidence="6" type="ORF">LSINAPIS_LOCUS6761</name>
</gene>
<dbReference type="GO" id="GO:0016747">
    <property type="term" value="F:acyltransferase activity, transferring groups other than amino-acyl groups"/>
    <property type="evidence" value="ECO:0007669"/>
    <property type="project" value="InterPro"/>
</dbReference>
<dbReference type="CDD" id="cd04301">
    <property type="entry name" value="NAT_SF"/>
    <property type="match status" value="1"/>
</dbReference>
<dbReference type="InterPro" id="IPR019786">
    <property type="entry name" value="Zinc_finger_PHD-type_CS"/>
</dbReference>
<dbReference type="CDD" id="cd15489">
    <property type="entry name" value="PHD_SF"/>
    <property type="match status" value="1"/>
</dbReference>
<evidence type="ECO:0000256" key="4">
    <source>
        <dbReference type="SAM" id="MobiDB-lite"/>
    </source>
</evidence>
<keyword evidence="3" id="KW-0862">Zinc</keyword>
<dbReference type="PROSITE" id="PS01359">
    <property type="entry name" value="ZF_PHD_1"/>
    <property type="match status" value="1"/>
</dbReference>
<dbReference type="Gene3D" id="3.90.980.20">
    <property type="match status" value="1"/>
</dbReference>
<dbReference type="FunFam" id="3.40.630.30:FF:000013">
    <property type="entry name" value="cysteine-rich protein 2-binding protein-like"/>
    <property type="match status" value="1"/>
</dbReference>
<proteinExistence type="predicted"/>
<dbReference type="Pfam" id="PF00583">
    <property type="entry name" value="Acetyltransf_1"/>
    <property type="match status" value="1"/>
</dbReference>
<dbReference type="InterPro" id="IPR016181">
    <property type="entry name" value="Acyl_CoA_acyltransferase"/>
</dbReference>
<feature type="domain" description="N-acetyltransferase" evidence="5">
    <location>
        <begin position="470"/>
        <end position="611"/>
    </location>
</feature>
<feature type="region of interest" description="Disordered" evidence="4">
    <location>
        <begin position="269"/>
        <end position="297"/>
    </location>
</feature>
<dbReference type="InterPro" id="IPR011011">
    <property type="entry name" value="Znf_FYVE_PHD"/>
</dbReference>
<organism evidence="6 7">
    <name type="scientific">Leptidea sinapis</name>
    <dbReference type="NCBI Taxonomy" id="189913"/>
    <lineage>
        <taxon>Eukaryota</taxon>
        <taxon>Metazoa</taxon>
        <taxon>Ecdysozoa</taxon>
        <taxon>Arthropoda</taxon>
        <taxon>Hexapoda</taxon>
        <taxon>Insecta</taxon>
        <taxon>Pterygota</taxon>
        <taxon>Neoptera</taxon>
        <taxon>Endopterygota</taxon>
        <taxon>Lepidoptera</taxon>
        <taxon>Glossata</taxon>
        <taxon>Ditrysia</taxon>
        <taxon>Papilionoidea</taxon>
        <taxon>Pieridae</taxon>
        <taxon>Dismorphiinae</taxon>
        <taxon>Leptidea</taxon>
    </lineage>
</organism>
<evidence type="ECO:0000259" key="5">
    <source>
        <dbReference type="PROSITE" id="PS51186"/>
    </source>
</evidence>
<dbReference type="SUPFAM" id="SSF55729">
    <property type="entry name" value="Acyl-CoA N-acyltransferases (Nat)"/>
    <property type="match status" value="1"/>
</dbReference>
<dbReference type="Proteomes" id="UP000324832">
    <property type="component" value="Unassembled WGS sequence"/>
</dbReference>
<evidence type="ECO:0000256" key="3">
    <source>
        <dbReference type="ARBA" id="ARBA00022833"/>
    </source>
</evidence>
<dbReference type="AlphaFoldDB" id="A0A5E4QD67"/>